<proteinExistence type="predicted"/>
<feature type="region of interest" description="Disordered" evidence="2">
    <location>
        <begin position="623"/>
        <end position="642"/>
    </location>
</feature>
<dbReference type="AlphaFoldDB" id="A0A7W9BFL2"/>
<keyword evidence="5" id="KW-1185">Reference proteome</keyword>
<accession>A0A7W9BFL2</accession>
<dbReference type="GO" id="GO:0015074">
    <property type="term" value="P:DNA integration"/>
    <property type="evidence" value="ECO:0007669"/>
    <property type="project" value="InterPro"/>
</dbReference>
<name>A0A7W9BFL2_9SPHN</name>
<dbReference type="InterPro" id="IPR011010">
    <property type="entry name" value="DNA_brk_join_enz"/>
</dbReference>
<reference evidence="4 5" key="1">
    <citation type="submission" date="2020-08" db="EMBL/GenBank/DDBJ databases">
        <title>Genomic Encyclopedia of Type Strains, Phase IV (KMG-IV): sequencing the most valuable type-strain genomes for metagenomic binning, comparative biology and taxonomic classification.</title>
        <authorList>
            <person name="Goeker M."/>
        </authorList>
    </citation>
    <scope>NUCLEOTIDE SEQUENCE [LARGE SCALE GENOMIC DNA]</scope>
    <source>
        <strain evidence="4 5">DSM 100044</strain>
    </source>
</reference>
<dbReference type="CDD" id="cd01184">
    <property type="entry name" value="INT_C_like_1"/>
    <property type="match status" value="1"/>
</dbReference>
<evidence type="ECO:0000256" key="1">
    <source>
        <dbReference type="ARBA" id="ARBA00023172"/>
    </source>
</evidence>
<dbReference type="InterPro" id="IPR002104">
    <property type="entry name" value="Integrase_catalytic"/>
</dbReference>
<dbReference type="Gene3D" id="1.10.443.10">
    <property type="entry name" value="Intergrase catalytic core"/>
    <property type="match status" value="1"/>
</dbReference>
<dbReference type="Pfam" id="PF00589">
    <property type="entry name" value="Phage_integrase"/>
    <property type="match status" value="1"/>
</dbReference>
<dbReference type="PROSITE" id="PS51898">
    <property type="entry name" value="TYR_RECOMBINASE"/>
    <property type="match status" value="1"/>
</dbReference>
<dbReference type="SUPFAM" id="SSF56349">
    <property type="entry name" value="DNA breaking-rejoining enzymes"/>
    <property type="match status" value="1"/>
</dbReference>
<feature type="domain" description="Tyr recombinase" evidence="3">
    <location>
        <begin position="395"/>
        <end position="603"/>
    </location>
</feature>
<keyword evidence="1" id="KW-0233">DNA recombination</keyword>
<dbReference type="Proteomes" id="UP000546200">
    <property type="component" value="Unassembled WGS sequence"/>
</dbReference>
<dbReference type="RefSeq" id="WP_184058910.1">
    <property type="nucleotide sequence ID" value="NZ_JACIJK010000008.1"/>
</dbReference>
<protein>
    <submittedName>
        <fullName evidence="4">Integrase</fullName>
    </submittedName>
</protein>
<evidence type="ECO:0000259" key="3">
    <source>
        <dbReference type="PROSITE" id="PS51898"/>
    </source>
</evidence>
<dbReference type="GO" id="GO:0003677">
    <property type="term" value="F:DNA binding"/>
    <property type="evidence" value="ECO:0007669"/>
    <property type="project" value="InterPro"/>
</dbReference>
<evidence type="ECO:0000313" key="5">
    <source>
        <dbReference type="Proteomes" id="UP000546200"/>
    </source>
</evidence>
<organism evidence="4 5">
    <name type="scientific">Sphingomonas aerophila</name>
    <dbReference type="NCBI Taxonomy" id="1344948"/>
    <lineage>
        <taxon>Bacteria</taxon>
        <taxon>Pseudomonadati</taxon>
        <taxon>Pseudomonadota</taxon>
        <taxon>Alphaproteobacteria</taxon>
        <taxon>Sphingomonadales</taxon>
        <taxon>Sphingomonadaceae</taxon>
        <taxon>Sphingomonas</taxon>
    </lineage>
</organism>
<dbReference type="InterPro" id="IPR013762">
    <property type="entry name" value="Integrase-like_cat_sf"/>
</dbReference>
<evidence type="ECO:0000313" key="4">
    <source>
        <dbReference type="EMBL" id="MBB5716039.1"/>
    </source>
</evidence>
<dbReference type="GO" id="GO:0006310">
    <property type="term" value="P:DNA recombination"/>
    <property type="evidence" value="ECO:0007669"/>
    <property type="project" value="UniProtKB-KW"/>
</dbReference>
<comment type="caution">
    <text evidence="4">The sequence shown here is derived from an EMBL/GenBank/DDBJ whole genome shotgun (WGS) entry which is preliminary data.</text>
</comment>
<evidence type="ECO:0000256" key="2">
    <source>
        <dbReference type="SAM" id="MobiDB-lite"/>
    </source>
</evidence>
<sequence length="642" mass="72496">MPAIQNVERRGAVYYWRRTLRFQDGKASTVRLSLRTTNQSVARRMACAMTTGSETLRMKVEKEARASGLTTDQKADIFRKALVNLRDELDRNHVQFQRTDPDEASELITDLVEIYERMLGDFILHGVPPQAGTREYVDGRFSDLNEEQREGIFQMFRMTPSPVAGTLAAAEAEAARVGADAGPVAIALARKAIFEGKLAAAREFRQRLDDPISFYGEVATPVASTKLVEPPAAPIIPPAFATLGPVAAAEKFIADNPKIMGDVDGKRKARWTDKTRSQFLASARLLQKSYGDRPLHRLTHEDVLTLNGQFARLPTSHHKSPRHGPMTLEAICREAEEAVALGTMSKDAIGLITTTTNRHFLFLRELVQWARKAVPSMAEIDWKAFLFEDDRDARNEREAYTVDQGKAMFRLPIWSGCKSVTYRLSPGAEIWHDAGYWLLLIAWYTGMRRQEMGQLRLEDILQEGGIWYFNVRNFEDMRLKNRAAVRRVPLAAELLRLGLVEYVAALRAAQETMLFPELRATSSRSAQGDTFYKRWWTPIAKCLDFVKPGQSVHSIRHTVATELKEKRVFEEERADLLGHTITSETGGRYSKAASLRRLKEVVDLIPVVTDQLVAYPTNILPDDLRKPRDSASRGQTRVRLGR</sequence>
<gene>
    <name evidence="4" type="ORF">FHS94_002896</name>
</gene>
<dbReference type="EMBL" id="JACIJK010000008">
    <property type="protein sequence ID" value="MBB5716039.1"/>
    <property type="molecule type" value="Genomic_DNA"/>
</dbReference>